<organism evidence="1 2">
    <name type="scientific">Collybiopsis luxurians FD-317 M1</name>
    <dbReference type="NCBI Taxonomy" id="944289"/>
    <lineage>
        <taxon>Eukaryota</taxon>
        <taxon>Fungi</taxon>
        <taxon>Dikarya</taxon>
        <taxon>Basidiomycota</taxon>
        <taxon>Agaricomycotina</taxon>
        <taxon>Agaricomycetes</taxon>
        <taxon>Agaricomycetidae</taxon>
        <taxon>Agaricales</taxon>
        <taxon>Marasmiineae</taxon>
        <taxon>Omphalotaceae</taxon>
        <taxon>Collybiopsis</taxon>
        <taxon>Collybiopsis luxurians</taxon>
    </lineage>
</organism>
<evidence type="ECO:0000313" key="1">
    <source>
        <dbReference type="EMBL" id="KIK59495.1"/>
    </source>
</evidence>
<protein>
    <submittedName>
        <fullName evidence="1">Uncharacterized protein</fullName>
    </submittedName>
</protein>
<accession>A0A0D0B7R2</accession>
<sequence>MSAFGKSLLLLSSRARQQYAGQISQRISDILKKNEASIKAKLGDVNGFILVTDSHPSKSDAKHHYTIDAYGKDEKHKLDKPIGCIHMYEDDTYQVFTAPRSKAWKAYTDKLPPSK</sequence>
<dbReference type="EMBL" id="KN834779">
    <property type="protein sequence ID" value="KIK59495.1"/>
    <property type="molecule type" value="Genomic_DNA"/>
</dbReference>
<dbReference type="AlphaFoldDB" id="A0A0D0B7R2"/>
<dbReference type="Proteomes" id="UP000053593">
    <property type="component" value="Unassembled WGS sequence"/>
</dbReference>
<gene>
    <name evidence="1" type="ORF">GYMLUDRAFT_60065</name>
</gene>
<dbReference type="HOGENOM" id="CLU_2109321_0_0_1"/>
<evidence type="ECO:0000313" key="2">
    <source>
        <dbReference type="Proteomes" id="UP000053593"/>
    </source>
</evidence>
<reference evidence="1 2" key="1">
    <citation type="submission" date="2014-04" db="EMBL/GenBank/DDBJ databases">
        <title>Evolutionary Origins and Diversification of the Mycorrhizal Mutualists.</title>
        <authorList>
            <consortium name="DOE Joint Genome Institute"/>
            <consortium name="Mycorrhizal Genomics Consortium"/>
            <person name="Kohler A."/>
            <person name="Kuo A."/>
            <person name="Nagy L.G."/>
            <person name="Floudas D."/>
            <person name="Copeland A."/>
            <person name="Barry K.W."/>
            <person name="Cichocki N."/>
            <person name="Veneault-Fourrey C."/>
            <person name="LaButti K."/>
            <person name="Lindquist E.A."/>
            <person name="Lipzen A."/>
            <person name="Lundell T."/>
            <person name="Morin E."/>
            <person name="Murat C."/>
            <person name="Riley R."/>
            <person name="Ohm R."/>
            <person name="Sun H."/>
            <person name="Tunlid A."/>
            <person name="Henrissat B."/>
            <person name="Grigoriev I.V."/>
            <person name="Hibbett D.S."/>
            <person name="Martin F."/>
        </authorList>
    </citation>
    <scope>NUCLEOTIDE SEQUENCE [LARGE SCALE GENOMIC DNA]</scope>
    <source>
        <strain evidence="1 2">FD-317 M1</strain>
    </source>
</reference>
<keyword evidence="2" id="KW-1185">Reference proteome</keyword>
<name>A0A0D0B7R2_9AGAR</name>
<proteinExistence type="predicted"/>